<keyword evidence="12" id="KW-1185">Reference proteome</keyword>
<dbReference type="PANTHER" id="PTHR14418:SF5">
    <property type="entry name" value="CONDENSIN COMPLEX SUBUNIT 3"/>
    <property type="match status" value="1"/>
</dbReference>
<proteinExistence type="inferred from homology"/>
<evidence type="ECO:0000256" key="5">
    <source>
        <dbReference type="ARBA" id="ARBA00022776"/>
    </source>
</evidence>
<evidence type="ECO:0000259" key="10">
    <source>
        <dbReference type="Pfam" id="PF12719"/>
    </source>
</evidence>
<evidence type="ECO:0000256" key="7">
    <source>
        <dbReference type="ARBA" id="ARBA00023306"/>
    </source>
</evidence>
<comment type="subcellular location">
    <subcellularLocation>
        <location evidence="1">Chromosome</location>
    </subcellularLocation>
</comment>
<reference evidence="12" key="1">
    <citation type="submission" date="2019-03" db="EMBL/GenBank/DDBJ databases">
        <title>Snf2 controls pulcherriminic acid biosynthesis and connects pigmentation and antifungal activity of the yeast Metschnikowia pulcherrima.</title>
        <authorList>
            <person name="Gore-Lloyd D."/>
            <person name="Sumann I."/>
            <person name="Brachmann A.O."/>
            <person name="Schneeberger K."/>
            <person name="Ortiz-Merino R.A."/>
            <person name="Moreno-Beltran M."/>
            <person name="Schlaefli M."/>
            <person name="Kirner P."/>
            <person name="Santos Kron A."/>
            <person name="Wolfe K.H."/>
            <person name="Piel J."/>
            <person name="Ahrens C.H."/>
            <person name="Henk D."/>
            <person name="Freimoser F.M."/>
        </authorList>
    </citation>
    <scope>NUCLEOTIDE SEQUENCE [LARGE SCALE GENOMIC DNA]</scope>
    <source>
        <strain evidence="12">APC 1.2</strain>
    </source>
</reference>
<gene>
    <name evidence="11" type="primary">MPUL0B01760</name>
    <name evidence="11" type="ORF">METSCH_B01760</name>
</gene>
<dbReference type="Gene3D" id="1.25.10.10">
    <property type="entry name" value="Leucine-rich Repeat Variant"/>
    <property type="match status" value="1"/>
</dbReference>
<dbReference type="STRING" id="2163413.A0A4P6XI83"/>
<feature type="compositionally biased region" description="Acidic residues" evidence="9">
    <location>
        <begin position="1137"/>
        <end position="1146"/>
    </location>
</feature>
<name>A0A4P6XI83_9ASCO</name>
<evidence type="ECO:0000256" key="1">
    <source>
        <dbReference type="ARBA" id="ARBA00004286"/>
    </source>
</evidence>
<keyword evidence="4" id="KW-0132">Cell division</keyword>
<dbReference type="Pfam" id="PF12719">
    <property type="entry name" value="Cnd3"/>
    <property type="match status" value="1"/>
</dbReference>
<dbReference type="InterPro" id="IPR027165">
    <property type="entry name" value="CND3"/>
</dbReference>
<feature type="compositionally biased region" description="Acidic residues" evidence="9">
    <location>
        <begin position="674"/>
        <end position="685"/>
    </location>
</feature>
<protein>
    <submittedName>
        <fullName evidence="11">Condensin complex subunit 3</fullName>
    </submittedName>
</protein>
<comment type="similarity">
    <text evidence="2">Belongs to the CND3 (condensin subunit 3) family.</text>
</comment>
<evidence type="ECO:0000256" key="2">
    <source>
        <dbReference type="ARBA" id="ARBA00006533"/>
    </source>
</evidence>
<dbReference type="Proteomes" id="UP000292447">
    <property type="component" value="Chromosome II"/>
</dbReference>
<dbReference type="InterPro" id="IPR011989">
    <property type="entry name" value="ARM-like"/>
</dbReference>
<accession>A0A4P6XI83</accession>
<evidence type="ECO:0000256" key="4">
    <source>
        <dbReference type="ARBA" id="ARBA00022618"/>
    </source>
</evidence>
<dbReference type="EMBL" id="CP034457">
    <property type="protein sequence ID" value="QBM86982.1"/>
    <property type="molecule type" value="Genomic_DNA"/>
</dbReference>
<dbReference type="InterPro" id="IPR025977">
    <property type="entry name" value="Cnd3_C"/>
</dbReference>
<evidence type="ECO:0000313" key="11">
    <source>
        <dbReference type="EMBL" id="QBM86982.1"/>
    </source>
</evidence>
<feature type="domain" description="Nuclear condensin complex subunit 3 C-terminal" evidence="10">
    <location>
        <begin position="711"/>
        <end position="1008"/>
    </location>
</feature>
<evidence type="ECO:0000256" key="9">
    <source>
        <dbReference type="SAM" id="MobiDB-lite"/>
    </source>
</evidence>
<keyword evidence="6" id="KW-0226">DNA condensation</keyword>
<dbReference type="PANTHER" id="PTHR14418">
    <property type="entry name" value="CONDENSIN COMPLEX SUBUNIT 3-RELATED"/>
    <property type="match status" value="1"/>
</dbReference>
<dbReference type="InterPro" id="IPR016024">
    <property type="entry name" value="ARM-type_fold"/>
</dbReference>
<dbReference type="GO" id="GO:0000796">
    <property type="term" value="C:condensin complex"/>
    <property type="evidence" value="ECO:0007669"/>
    <property type="project" value="InterPro"/>
</dbReference>
<feature type="coiled-coil region" evidence="8">
    <location>
        <begin position="402"/>
        <end position="429"/>
    </location>
</feature>
<keyword evidence="7" id="KW-0131">Cell cycle</keyword>
<evidence type="ECO:0000256" key="6">
    <source>
        <dbReference type="ARBA" id="ARBA00023067"/>
    </source>
</evidence>
<evidence type="ECO:0000256" key="3">
    <source>
        <dbReference type="ARBA" id="ARBA00022454"/>
    </source>
</evidence>
<keyword evidence="5" id="KW-0498">Mitosis</keyword>
<evidence type="ECO:0000256" key="8">
    <source>
        <dbReference type="SAM" id="Coils"/>
    </source>
</evidence>
<dbReference type="SUPFAM" id="SSF48371">
    <property type="entry name" value="ARM repeat"/>
    <property type="match status" value="1"/>
</dbReference>
<evidence type="ECO:0000313" key="12">
    <source>
        <dbReference type="Proteomes" id="UP000292447"/>
    </source>
</evidence>
<sequence>MVSGKPTLSQISKFSTFDEVQVAMSHIFNDAQLTLSGHRKLVMLMRKTQVRAVQIGLEEMFNLHFTRLVSKVLKQKKGVSAADRIAKFCSNFVATLTKEESENPTPRQLRDDVTVDTSDDGVSSDFIDNLIRHLLRGIESRLRDVRYRVVQLLAYLVNYITEIDEQLFVALHFSLNRRLYDKESMVRIQAVIAISRFQNFDEIEEGQINKASESLVNALNHDESPEVRRAALLNLLKSPSTTPELFKRARDVNAINRRLVFSRIAKELPSFLELDASIRTELLKWGLNDRDESVRLAAISMLSKHWLLQSHDDILEFTESLQVVESASAPEVIYLLFEHRRDKFDEIEIASDLWKELTVEKAFFIRCYFDYCHKNELYDKIEKYLPELLRLAFLVDQYFKLRTSLLDENSDLSKEYLELEHRKDKYDRLISRGAGELRDCMRRIDKEIAYTTQLKTRGEQLKLMNIEKKAQIQTLRSESRRKVELKESNATKIRELQMEIKDCATEHEALSSSIEEYLDSIEQNESQLKDLERAQNHRVNERDQFLEQSCELEERYLPFGEQLRDLDFVIEQLLSIIKSSDSADIAGMRKLMPIITHAMTNADLNDRNLKLCVEILRKGSNDENYFSQLCTEIITDIRDSVLDENDETFVSAQNLFGEDLINEGMNPIEKEFENSNEDSQSDEQNESGNSIESSKRRKVSPLLPPDHLMIQCLTILQRYLEIAEDTRSNSHQLDTLIDTLIRPALTYTENNKIRLLGYRTLGLFTLIDEGLGASNLKFFGISASKAHDEDLKILCMKTIFDILSTHGVGILDAEGEDAVDSLSLARLFSSLLKMHDMPKLQATVAEGLCKLFLADLLTDFGKGQVGDGGEDEALQETHLLEVLLFSYFHPLNAKNQDLRQTLAFCIPVYCFSHEKHQLKISSISADCFYRMFKAGSEFEKFGSSLSATSVLQQLVYWCDPRNIVNVTLEIIKHNTSQFWQAMKLLQVIEQDTPKNIKKLVIHTLNKLSFSEFLGAHVLRGLLNAIDDTKQFISGNQDKPEFILDASAERALEKFYTYVDDLLVKADELDAETSKSQEKSRALSVLEDVEIESENAGRDADLGGALARASPDLDNEEEALENAENPIASDLADIDKMLDEEDEVEYDLSDKRD</sequence>
<dbReference type="AlphaFoldDB" id="A0A4P6XI83"/>
<feature type="region of interest" description="Disordered" evidence="9">
    <location>
        <begin position="1093"/>
        <end position="1152"/>
    </location>
</feature>
<feature type="region of interest" description="Disordered" evidence="9">
    <location>
        <begin position="672"/>
        <end position="698"/>
    </location>
</feature>
<keyword evidence="8" id="KW-0175">Coiled coil</keyword>
<dbReference type="GO" id="GO:0000793">
    <property type="term" value="C:condensed chromosome"/>
    <property type="evidence" value="ECO:0007669"/>
    <property type="project" value="TreeGrafter"/>
</dbReference>
<dbReference type="GO" id="GO:0007076">
    <property type="term" value="P:mitotic chromosome condensation"/>
    <property type="evidence" value="ECO:0007669"/>
    <property type="project" value="InterPro"/>
</dbReference>
<dbReference type="GO" id="GO:0051301">
    <property type="term" value="P:cell division"/>
    <property type="evidence" value="ECO:0007669"/>
    <property type="project" value="UniProtKB-KW"/>
</dbReference>
<organism evidence="11 12">
    <name type="scientific">Metschnikowia aff. pulcherrima</name>
    <dbReference type="NCBI Taxonomy" id="2163413"/>
    <lineage>
        <taxon>Eukaryota</taxon>
        <taxon>Fungi</taxon>
        <taxon>Dikarya</taxon>
        <taxon>Ascomycota</taxon>
        <taxon>Saccharomycotina</taxon>
        <taxon>Pichiomycetes</taxon>
        <taxon>Metschnikowiaceae</taxon>
        <taxon>Metschnikowia</taxon>
    </lineage>
</organism>
<keyword evidence="3" id="KW-0158">Chromosome</keyword>